<sequence length="799" mass="88547">MNGLSISAAALILSGCTFADHNKTHVASDQQNTEGYQAKIIRTDFGVPHIYADSLGALSFGNAYAQAQDNICLLADNYIRVNGERSLYHGPDRKETGDNLNLVGDFGFKSLELVAKARELWPGLSADSKEIVLGYVAGYNTYLKDIELKNASLPAACNTAAWVRPIEKEDVLAHLFSIAMIPGIGQFFDELYAASPSHSDVQVARRLIKQQPALGSNAWAIGKENAQNHNSVLLANPHFPYEGSLRFWQVHHTLNDGMDVMGASLIGFPGVVNIGFNQAIAWTHTFSESEHFVLYKMQTGGVDPMHYEIDGEVKHVSKKRVSVKVKTSQGTQSVDRDFYYTDVGPVLVNDDLPWTQDSFFVIKDVNLYNTDMIDHWLALNRSNTIADVQDAFKKYNGLAFNNTLLTSKSGDALYYGDVSVPKLSQLAIDTLTEEAELAYIRQHYGVTVLPGHVSAFIFDGFEDYTGTPKLLNQTYVQNSNDSHWLTNPQTPLTGFSPLFGDEKAIQSLRTRMGLKLLKEELNDPEGISVSDAQKALFSQRAYLSELILSDLKALCIKASTAELSQTVRAQVNAGCDTLRTWDGVFDANSRGGFVFREFAFLLDQRAHFDVPFNVNEPTTTPRQLKQDPTVLEVLARAVANIQGSGLALDTEIGALQFVQSTDKSGAPLKAITNWPGLFEEEGGFNMISSLNWNSSVFPQYQHPVVYDSVTREPLASGLTERGYHIRFGPSWLMVVGFSDQGPEAKGLLTYSQSTHSESAFFKDQTEFYAENKTLRKLPYTKEEVQEAKISTTLVKEHTR</sequence>
<keyword evidence="4" id="KW-0865">Zymogen</keyword>
<evidence type="ECO:0000256" key="2">
    <source>
        <dbReference type="ARBA" id="ARBA00022729"/>
    </source>
</evidence>
<reference evidence="6 7" key="1">
    <citation type="journal article" date="2015" name="BMC Genomics">
        <title>Genome mining reveals unlocked bioactive potential of marine Gram-negative bacteria.</title>
        <authorList>
            <person name="Machado H."/>
            <person name="Sonnenschein E.C."/>
            <person name="Melchiorsen J."/>
            <person name="Gram L."/>
        </authorList>
    </citation>
    <scope>NUCLEOTIDE SEQUENCE [LARGE SCALE GENOMIC DNA]</scope>
    <source>
        <strain evidence="6 7">S2471</strain>
    </source>
</reference>
<evidence type="ECO:0000313" key="7">
    <source>
        <dbReference type="Proteomes" id="UP000033452"/>
    </source>
</evidence>
<dbReference type="Pfam" id="PF01804">
    <property type="entry name" value="Penicil_amidase"/>
    <property type="match status" value="1"/>
</dbReference>
<evidence type="ECO:0000256" key="5">
    <source>
        <dbReference type="SAM" id="SignalP"/>
    </source>
</evidence>
<dbReference type="InterPro" id="IPR029055">
    <property type="entry name" value="Ntn_hydrolases_N"/>
</dbReference>
<dbReference type="InterPro" id="IPR023343">
    <property type="entry name" value="Penicillin_amidase_dom1"/>
</dbReference>
<dbReference type="Gene3D" id="1.10.439.10">
    <property type="entry name" value="Penicillin Amidohydrolase, domain 1"/>
    <property type="match status" value="1"/>
</dbReference>
<dbReference type="PANTHER" id="PTHR34218:SF3">
    <property type="entry name" value="ACYL-HOMOSERINE LACTONE ACYLASE PVDQ"/>
    <property type="match status" value="1"/>
</dbReference>
<organism evidence="6 7">
    <name type="scientific">Pseudoalteromonas rubra</name>
    <dbReference type="NCBI Taxonomy" id="43658"/>
    <lineage>
        <taxon>Bacteria</taxon>
        <taxon>Pseudomonadati</taxon>
        <taxon>Pseudomonadota</taxon>
        <taxon>Gammaproteobacteria</taxon>
        <taxon>Alteromonadales</taxon>
        <taxon>Pseudoalteromonadaceae</taxon>
        <taxon>Pseudoalteromonas</taxon>
    </lineage>
</organism>
<evidence type="ECO:0000256" key="4">
    <source>
        <dbReference type="ARBA" id="ARBA00023145"/>
    </source>
</evidence>
<feature type="chain" id="PRO_5002476160" evidence="5">
    <location>
        <begin position="20"/>
        <end position="799"/>
    </location>
</feature>
<gene>
    <name evidence="6" type="ORF">TW77_06345</name>
</gene>
<keyword evidence="2 5" id="KW-0732">Signal</keyword>
<evidence type="ECO:0000256" key="3">
    <source>
        <dbReference type="ARBA" id="ARBA00022801"/>
    </source>
</evidence>
<dbReference type="GO" id="GO:0016811">
    <property type="term" value="F:hydrolase activity, acting on carbon-nitrogen (but not peptide) bonds, in linear amides"/>
    <property type="evidence" value="ECO:0007669"/>
    <property type="project" value="InterPro"/>
</dbReference>
<dbReference type="Gene3D" id="3.60.20.10">
    <property type="entry name" value="Glutamine Phosphoribosylpyrophosphate, subunit 1, domain 1"/>
    <property type="match status" value="1"/>
</dbReference>
<comment type="similarity">
    <text evidence="1">Belongs to the peptidase S45 family.</text>
</comment>
<evidence type="ECO:0000256" key="1">
    <source>
        <dbReference type="ARBA" id="ARBA00006586"/>
    </source>
</evidence>
<dbReference type="PATRIC" id="fig|43658.5.peg.1334"/>
<keyword evidence="7" id="KW-1185">Reference proteome</keyword>
<dbReference type="EMBL" id="JXYA01000011">
    <property type="protein sequence ID" value="KJZ11178.1"/>
    <property type="molecule type" value="Genomic_DNA"/>
</dbReference>
<name>A0A0F4QU36_9GAMM</name>
<keyword evidence="3" id="KW-0378">Hydrolase</keyword>
<dbReference type="InterPro" id="IPR002692">
    <property type="entry name" value="S45"/>
</dbReference>
<dbReference type="GO" id="GO:0017000">
    <property type="term" value="P:antibiotic biosynthetic process"/>
    <property type="evidence" value="ECO:0007669"/>
    <property type="project" value="InterPro"/>
</dbReference>
<comment type="caution">
    <text evidence="6">The sequence shown here is derived from an EMBL/GenBank/DDBJ whole genome shotgun (WGS) entry which is preliminary data.</text>
</comment>
<dbReference type="Proteomes" id="UP000033452">
    <property type="component" value="Unassembled WGS sequence"/>
</dbReference>
<dbReference type="MEROPS" id="S45.004"/>
<protein>
    <submittedName>
        <fullName evidence="6">Aculeacin A acylase</fullName>
    </submittedName>
</protein>
<dbReference type="AlphaFoldDB" id="A0A0F4QU36"/>
<dbReference type="Gene3D" id="1.10.1400.10">
    <property type="match status" value="1"/>
</dbReference>
<dbReference type="Gene3D" id="2.30.120.10">
    <property type="match status" value="1"/>
</dbReference>
<dbReference type="PANTHER" id="PTHR34218">
    <property type="entry name" value="PEPTIDASE S45 PENICILLIN AMIDASE"/>
    <property type="match status" value="1"/>
</dbReference>
<dbReference type="SUPFAM" id="SSF56235">
    <property type="entry name" value="N-terminal nucleophile aminohydrolases (Ntn hydrolases)"/>
    <property type="match status" value="1"/>
</dbReference>
<dbReference type="InterPro" id="IPR043147">
    <property type="entry name" value="Penicillin_amidase_A-knob"/>
</dbReference>
<feature type="signal peptide" evidence="5">
    <location>
        <begin position="1"/>
        <end position="19"/>
    </location>
</feature>
<accession>A0A0F4QU36</accession>
<dbReference type="InterPro" id="IPR043146">
    <property type="entry name" value="Penicillin_amidase_N_B-knob"/>
</dbReference>
<evidence type="ECO:0000313" key="6">
    <source>
        <dbReference type="EMBL" id="KJZ11178.1"/>
    </source>
</evidence>
<proteinExistence type="inferred from homology"/>